<dbReference type="SUPFAM" id="SSF103642">
    <property type="entry name" value="Sec-C motif"/>
    <property type="match status" value="1"/>
</dbReference>
<evidence type="ECO:0000313" key="2">
    <source>
        <dbReference type="Proteomes" id="UP000228987"/>
    </source>
</evidence>
<sequence>MDHCLILTNYEYAKNPNTENPLEKRTNARNFRNSLVRTDTFIRTRFLNETEVQCINLILKARARRYIASSQKEGLYPEKNLQLNWSEIGKVLLPPEDELWHYGGEIYVGHKDGSSSYHDAFGRTTPENTYLNKPKRMGKIGQNDPCICGSGKKWKKCCRDKNEAQRPASNVRSIRERNLAFCRGIEKILGLTGYKTWEDVRREFNEEHVKQIHEHFSFLWPADTDLISLLPKPDNTFRALYTGIIDPRVITEFAVSSTLYFDEIVIQNPFMNPKGVKPDYSPTESPHQFLQQTLKNVVLILTLEPFIATGYINFIPDLCFFDGHLRSEMMSMAQERTTSMKIEDEDKIIMEWLSKDEFKRTMSMLPKSSQRAQFKKAMPELSDKEVEELLAHTENEKAKDPLTLLQEDVFSKDKGGQLTVMNLSPNFEMSLYIAQLTGSFIITDNQIRWKELMRAQHTEYGIVTYDWNELTTSISQFKYILNNHPDIVFQQRQTGKLGEIRKVFREIYSVIRRQTSSEKINAVIERLNTQLCKAHEKSTKEITVGEHDDYFGTFTCVIPKGGITDNNIQRLLLSSGSENYLNNVPMAIFLEHFHADV</sequence>
<dbReference type="Gene3D" id="3.10.450.50">
    <property type="match status" value="1"/>
</dbReference>
<gene>
    <name evidence="1" type="ORF">COA71_00345</name>
</gene>
<dbReference type="InterPro" id="IPR004027">
    <property type="entry name" value="SEC_C_motif"/>
</dbReference>
<protein>
    <recommendedName>
        <fullName evidence="3">SEC-C domain-containing protein</fullName>
    </recommendedName>
</protein>
<organism evidence="1 2">
    <name type="scientific">SAR86 cluster bacterium</name>
    <dbReference type="NCBI Taxonomy" id="2030880"/>
    <lineage>
        <taxon>Bacteria</taxon>
        <taxon>Pseudomonadati</taxon>
        <taxon>Pseudomonadota</taxon>
        <taxon>Gammaproteobacteria</taxon>
        <taxon>SAR86 cluster</taxon>
    </lineage>
</organism>
<dbReference type="Pfam" id="PF02810">
    <property type="entry name" value="SEC-C"/>
    <property type="match status" value="1"/>
</dbReference>
<comment type="caution">
    <text evidence="1">The sequence shown here is derived from an EMBL/GenBank/DDBJ whole genome shotgun (WGS) entry which is preliminary data.</text>
</comment>
<evidence type="ECO:0000313" key="1">
    <source>
        <dbReference type="EMBL" id="PCJ43842.1"/>
    </source>
</evidence>
<dbReference type="EMBL" id="NVWI01000001">
    <property type="protein sequence ID" value="PCJ43842.1"/>
    <property type="molecule type" value="Genomic_DNA"/>
</dbReference>
<proteinExistence type="predicted"/>
<dbReference type="AlphaFoldDB" id="A0A2A5CJ73"/>
<dbReference type="Proteomes" id="UP000228987">
    <property type="component" value="Unassembled WGS sequence"/>
</dbReference>
<evidence type="ECO:0008006" key="3">
    <source>
        <dbReference type="Google" id="ProtNLM"/>
    </source>
</evidence>
<reference evidence="2" key="1">
    <citation type="submission" date="2017-08" db="EMBL/GenBank/DDBJ databases">
        <title>A dynamic microbial community with high functional redundancy inhabits the cold, oxic subseafloor aquifer.</title>
        <authorList>
            <person name="Tully B.J."/>
            <person name="Wheat C.G."/>
            <person name="Glazer B.T."/>
            <person name="Huber J.A."/>
        </authorList>
    </citation>
    <scope>NUCLEOTIDE SEQUENCE [LARGE SCALE GENOMIC DNA]</scope>
</reference>
<name>A0A2A5CJ73_9GAMM</name>
<accession>A0A2A5CJ73</accession>